<dbReference type="InterPro" id="IPR032430">
    <property type="entry name" value="Blm10_mid"/>
</dbReference>
<keyword evidence="3" id="KW-0227">DNA damage</keyword>
<dbReference type="PANTHER" id="PTHR32170:SF3">
    <property type="entry name" value="PROTEASOME ACTIVATOR COMPLEX SUBUNIT 4"/>
    <property type="match status" value="1"/>
</dbReference>
<feature type="domain" description="Proteasome activator complex subunit 4 C-terminal" evidence="5">
    <location>
        <begin position="2014"/>
        <end position="2101"/>
    </location>
</feature>
<dbReference type="SUPFAM" id="SSF48371">
    <property type="entry name" value="ARM repeat"/>
    <property type="match status" value="1"/>
</dbReference>
<dbReference type="GO" id="GO:0006281">
    <property type="term" value="P:DNA repair"/>
    <property type="evidence" value="ECO:0007669"/>
    <property type="project" value="UniProtKB-KW"/>
</dbReference>
<dbReference type="InterPro" id="IPR021843">
    <property type="entry name" value="PSME4_C"/>
</dbReference>
<name>A7TQW1_VANPO</name>
<dbReference type="HOGENOM" id="CLU_000772_0_0_1"/>
<evidence type="ECO:0000256" key="1">
    <source>
        <dbReference type="ARBA" id="ARBA00005739"/>
    </source>
</evidence>
<dbReference type="GO" id="GO:0005829">
    <property type="term" value="C:cytosol"/>
    <property type="evidence" value="ECO:0007669"/>
    <property type="project" value="TreeGrafter"/>
</dbReference>
<evidence type="ECO:0000313" key="9">
    <source>
        <dbReference type="Proteomes" id="UP000000267"/>
    </source>
</evidence>
<dbReference type="GeneID" id="5543410"/>
<dbReference type="InterPro" id="IPR032372">
    <property type="entry name" value="Blm10_N"/>
</dbReference>
<evidence type="ECO:0008006" key="10">
    <source>
        <dbReference type="Google" id="ProtNLM"/>
    </source>
</evidence>
<evidence type="ECO:0000259" key="7">
    <source>
        <dbReference type="Pfam" id="PF16547"/>
    </source>
</evidence>
<dbReference type="eggNOG" id="KOG1851">
    <property type="taxonomic scope" value="Eukaryota"/>
</dbReference>
<dbReference type="GO" id="GO:0016504">
    <property type="term" value="F:peptidase activator activity"/>
    <property type="evidence" value="ECO:0007669"/>
    <property type="project" value="InterPro"/>
</dbReference>
<reference evidence="8 9" key="1">
    <citation type="journal article" date="2007" name="Proc. Natl. Acad. Sci. U.S.A.">
        <title>Independent sorting-out of thousands of duplicated gene pairs in two yeast species descended from a whole-genome duplication.</title>
        <authorList>
            <person name="Scannell D.R."/>
            <person name="Frank A.C."/>
            <person name="Conant G.C."/>
            <person name="Byrne K.P."/>
            <person name="Woolfit M."/>
            <person name="Wolfe K.H."/>
        </authorList>
    </citation>
    <scope>NUCLEOTIDE SEQUENCE [LARGE SCALE GENOMIC DNA]</scope>
    <source>
        <strain evidence="9">ATCC 22028 / DSM 70294 / BCRC 21397 / CBS 2163 / NBRC 10782 / NRRL Y-8283 / UCD 57-17</strain>
    </source>
</reference>
<sequence length="2101" mass="242960">MSFSVDVSEGLISNKDEEMKFQDPVDRAQKTPSPVRAGFLSDMNSENIIDEMAKFYGLDYNPDAEVHMKEIYDPNSKWFCRPNKPLFPIEECLPYKTETHLEQAKYLCHVLTNLYVAIGSRDIQGLIPISEKDLMDFKKEVVDFSQDLDLTKITSEINEAEVLNSDIANFDEGEGEDEELFEENEYVDFSGPDFNATGKITSKSAATVNVNYWTNELKNFMHLELPLSLRKSLASVYYYLSLVQGQKIYRQMHVEMFELLVTKDDDDTNFTNLLLSIGLELDHKILLDFLFEFLPYPDSDFVRHDILAKEDLQLFRLLLKLAHQAKPFFAEHDEELLKNLMDRFLSYIAPSTMVTIMPMITSFVPYHYHDNSKITDYFPFFYSLWSSVSANVAIDTHMYDFVGNVSEDAHSKILSKNYPFIKLINFGDYGLFTDDQLTFMFNRLQGHLRSDGQIHSYSRTVRPFVFAINGSTHEMFFKKLVSLIKSIETFVHPSNSGFWTKPISKFIHGFIKMYHGRAKDEQAATREGKSDPMFLNEKCHSRMVEIFLDLLITGSQNKSSDVANYYISSFAYLLELSPLNSNLVFDKILGDLYEALSGEYINSRHRIISSLKQFTRVVRFIVMDKLYRVHVTNILSILVSKIDMNDINLSSNIINGIVSVATFVPFTKLVSDDEYLTFESYTLPFIEQHYYHMKSNVPNTTFEYDEQTLDNAFRASTTIFKNILREYIDKIFQLISVDLEEGFVSKLNNTSMIMQESMDNEIFTFYAKRLQECFWNNDSFGDSNPNFELVTIPLAATVRRNSSCSKKLFSELKYNINIQIERGAGSIRSTSEIHPRDFKLVFYLTALNDMLRQSHSAILEYKDDLLEFMKFIYENITNPPLDVITSIICHSAIASLTNTEIINCSMYSDSCPLDPKDRWGGLQFDNNKFKKENLDFKWYEPTNAEVTTAIYFLEDISKHCQKRINELVDSNNTGNHFVDKIQKYVLIMTHALSGTSLLFDPDFHRNESFSPNELTEKEMSLLMKNSNFDEIDPNKLTLGNGLLVDEVLDVNCKGNQPSNGKIKGRKRKNSLHDEMLIDNIKSFKKQIITNGKPEITSNTNNGHFWELDIYCSNYFFGNTLEEKFSSPNYFKVHKIRNDIGLYFHKLFSILSSNFENYTMVFQILLHGLKVWFSDIGKEIIFGDDPTAKLDLEFLENIQSLSNLSEPYTRTCLAMKADSFHQGRVLLHSVNRKPSKLEISLLKDIILLATSVYPDIHKPAQGTLVHCMKSIVGSYSIIINEVIELLTEALKAHDHMRLEAILKVTMIKKVHRRIMTDYRNLERLTMLLIECCRINELDIAIYGDRILGDIADSLKIPSNICLMEDKIISTLAPVDAEINKQVSIVKQTKNKKRELFISLLYQLSNNLISMLENEKQVNWKISIFMIRFITRIQSNFETSSNKESVKAIFEQTKSKHPQIIQLSVKSLLGIFNKLFSLSDYGYNLEKAYERNFDPVYIENLETSDDNYKSQFVKEMNNFTSPSYFIDSRVFIGWLCWGTKMKVVKPVPIEINLEKNELEILACFGQLVKKEWLKELTSNFIQDNETRSVFSSSNVSFVILLVYLCSKQLSDFKLEDIFELCEKTYDRYDKASMILSMEIFSALICSSKYMSKEMLDKRNAFVKRFMYDCLNNELNHDAIEIWVTICWWLPTVVDLRRCPEFFEVFYNIENILNTNTDSISNKVSKLSMLRNVLVGMEFKSPDFIKNLDSFIFDHPSEQIREIIAKVFTTVIQNCSYPSLPNSKTVMDIQQKNPDGMGVPIKIMPKEIESYLKEQFSRVTEEAKNIIDLSAQEILKSKYYYISSTMYCWVREMLKGPNKMLLIPFLARYVVPFLVGLIKQKDVCKISGLMPSKLYVELAYLPIPKKYIQEVVDMICDETMMTSSNQIQLQLSLLQHFLSSQLLQLTESQKDKILQFVVNNLYHTQFIEVRVRSSEVLSDIVHNLGTTGKMIELIEKFDDNLGKFSWEERKALSKIDTKVHGSVVGLGAIISAFPYVFPLPSWIPKQLCHLASWARTGGMAGTAAKNTISEFKKVRTDTWQFDRQSFTSEELEDLEGVLWRSYYV</sequence>
<evidence type="ECO:0000256" key="4">
    <source>
        <dbReference type="ARBA" id="ARBA00023204"/>
    </source>
</evidence>
<keyword evidence="2" id="KW-0677">Repeat</keyword>
<dbReference type="Proteomes" id="UP000000267">
    <property type="component" value="Unassembled WGS sequence"/>
</dbReference>
<evidence type="ECO:0000256" key="3">
    <source>
        <dbReference type="ARBA" id="ARBA00022763"/>
    </source>
</evidence>
<dbReference type="GO" id="GO:0005634">
    <property type="term" value="C:nucleus"/>
    <property type="evidence" value="ECO:0007669"/>
    <property type="project" value="TreeGrafter"/>
</dbReference>
<dbReference type="InterPro" id="IPR035309">
    <property type="entry name" value="PSME4"/>
</dbReference>
<accession>A7TQW1</accession>
<dbReference type="Pfam" id="PF16547">
    <property type="entry name" value="BLM10_N"/>
    <property type="match status" value="1"/>
</dbReference>
<dbReference type="Gene3D" id="1.10.287.2210">
    <property type="match status" value="1"/>
</dbReference>
<dbReference type="KEGG" id="vpo:Kpol_1011p4"/>
<dbReference type="PhylomeDB" id="A7TQW1"/>
<dbReference type="FunCoup" id="A7TQW1">
    <property type="interactions" value="373"/>
</dbReference>
<protein>
    <recommendedName>
        <fullName evidence="10">Proteasome activator BLM10</fullName>
    </recommendedName>
</protein>
<dbReference type="PANTHER" id="PTHR32170">
    <property type="entry name" value="PROTEASOME ACTIVATOR COMPLEX SUBUNIT 4"/>
    <property type="match status" value="1"/>
</dbReference>
<dbReference type="EMBL" id="DS480465">
    <property type="protein sequence ID" value="EDO15334.1"/>
    <property type="molecule type" value="Genomic_DNA"/>
</dbReference>
<dbReference type="InParanoid" id="A7TQW1"/>
<comment type="similarity">
    <text evidence="1">Belongs to the BLM10 family.</text>
</comment>
<dbReference type="OMA" id="ECTQLVP"/>
<keyword evidence="4" id="KW-0234">DNA repair</keyword>
<keyword evidence="9" id="KW-1185">Reference proteome</keyword>
<dbReference type="STRING" id="436907.A7TQW1"/>
<dbReference type="InterPro" id="IPR016024">
    <property type="entry name" value="ARM-type_fold"/>
</dbReference>
<dbReference type="OrthoDB" id="17907at2759"/>
<evidence type="ECO:0000259" key="5">
    <source>
        <dbReference type="Pfam" id="PF11919"/>
    </source>
</evidence>
<dbReference type="RefSeq" id="XP_001643192.1">
    <property type="nucleotide sequence ID" value="XM_001643142.1"/>
</dbReference>
<evidence type="ECO:0000256" key="2">
    <source>
        <dbReference type="ARBA" id="ARBA00022737"/>
    </source>
</evidence>
<proteinExistence type="inferred from homology"/>
<evidence type="ECO:0000259" key="6">
    <source>
        <dbReference type="Pfam" id="PF16507"/>
    </source>
</evidence>
<feature type="domain" description="Proteasome activator Blm10 middle HEAT repeats region" evidence="6">
    <location>
        <begin position="480"/>
        <end position="999"/>
    </location>
</feature>
<dbReference type="Pfam" id="PF16507">
    <property type="entry name" value="HEAT_PSME4_mid"/>
    <property type="match status" value="1"/>
</dbReference>
<dbReference type="Pfam" id="PF11919">
    <property type="entry name" value="PSME4_C"/>
    <property type="match status" value="1"/>
</dbReference>
<organism evidence="9">
    <name type="scientific">Vanderwaltozyma polyspora (strain ATCC 22028 / DSM 70294 / BCRC 21397 / CBS 2163 / NBRC 10782 / NRRL Y-8283 / UCD 57-17)</name>
    <name type="common">Kluyveromyces polysporus</name>
    <dbReference type="NCBI Taxonomy" id="436907"/>
    <lineage>
        <taxon>Eukaryota</taxon>
        <taxon>Fungi</taxon>
        <taxon>Dikarya</taxon>
        <taxon>Ascomycota</taxon>
        <taxon>Saccharomycotina</taxon>
        <taxon>Saccharomycetes</taxon>
        <taxon>Saccharomycetales</taxon>
        <taxon>Saccharomycetaceae</taxon>
        <taxon>Vanderwaltozyma</taxon>
    </lineage>
</organism>
<evidence type="ECO:0000313" key="8">
    <source>
        <dbReference type="EMBL" id="EDO15334.1"/>
    </source>
</evidence>
<dbReference type="GO" id="GO:0010499">
    <property type="term" value="P:proteasomal ubiquitin-independent protein catabolic process"/>
    <property type="evidence" value="ECO:0007669"/>
    <property type="project" value="TreeGrafter"/>
</dbReference>
<dbReference type="GO" id="GO:0070628">
    <property type="term" value="F:proteasome binding"/>
    <property type="evidence" value="ECO:0007669"/>
    <property type="project" value="InterPro"/>
</dbReference>
<feature type="domain" description="Proteasome activator Blm10 N-terminal" evidence="7">
    <location>
        <begin position="47"/>
        <end position="126"/>
    </location>
</feature>
<gene>
    <name evidence="8" type="ORF">Kpol_1011p4</name>
</gene>